<protein>
    <submittedName>
        <fullName evidence="1">Uncharacterized protein</fullName>
    </submittedName>
</protein>
<gene>
    <name evidence="1" type="ORF">SAMN05216174_11890</name>
</gene>
<dbReference type="Proteomes" id="UP000199501">
    <property type="component" value="Unassembled WGS sequence"/>
</dbReference>
<keyword evidence="2" id="KW-1185">Reference proteome</keyword>
<dbReference type="AlphaFoldDB" id="A0A1G6XTP8"/>
<accession>A0A1G6XTP8</accession>
<evidence type="ECO:0000313" key="2">
    <source>
        <dbReference type="Proteomes" id="UP000199501"/>
    </source>
</evidence>
<sequence length="140" mass="15118">MSHAGLIKRLRTPPDDMMIDTSVAHLPAVRPLIDADVMPARAIVASSTPRALVAALRRPLLFTYESLAAYDAFDVFRSLSKTAQDAYAVNSFHIAPRAILAMSTYCSDIVTDLTYFHPSLADFGAPLASSCTAARSTRTS</sequence>
<dbReference type="RefSeq" id="WP_091456498.1">
    <property type="nucleotide sequence ID" value="NZ_FMZZ01000018.1"/>
</dbReference>
<dbReference type="EMBL" id="FMZZ01000018">
    <property type="protein sequence ID" value="SDD80757.1"/>
    <property type="molecule type" value="Genomic_DNA"/>
</dbReference>
<dbReference type="STRING" id="1271860.SAMN05216174_11890"/>
<evidence type="ECO:0000313" key="1">
    <source>
        <dbReference type="EMBL" id="SDD80757.1"/>
    </source>
</evidence>
<name>A0A1G6XTP8_9PSEU</name>
<proteinExistence type="predicted"/>
<organism evidence="1 2">
    <name type="scientific">Actinokineospora iranica</name>
    <dbReference type="NCBI Taxonomy" id="1271860"/>
    <lineage>
        <taxon>Bacteria</taxon>
        <taxon>Bacillati</taxon>
        <taxon>Actinomycetota</taxon>
        <taxon>Actinomycetes</taxon>
        <taxon>Pseudonocardiales</taxon>
        <taxon>Pseudonocardiaceae</taxon>
        <taxon>Actinokineospora</taxon>
    </lineage>
</organism>
<reference evidence="2" key="1">
    <citation type="submission" date="2016-10" db="EMBL/GenBank/DDBJ databases">
        <authorList>
            <person name="Varghese N."/>
            <person name="Submissions S."/>
        </authorList>
    </citation>
    <scope>NUCLEOTIDE SEQUENCE [LARGE SCALE GENOMIC DNA]</scope>
    <source>
        <strain evidence="2">IBRC-M 10403</strain>
    </source>
</reference>